<accession>D5DFT1</accession>
<dbReference type="Pfam" id="PF03129">
    <property type="entry name" value="HGTP_anticodon"/>
    <property type="match status" value="1"/>
</dbReference>
<evidence type="ECO:0000313" key="7">
    <source>
        <dbReference type="Proteomes" id="UP000002365"/>
    </source>
</evidence>
<evidence type="ECO:0000256" key="4">
    <source>
        <dbReference type="ARBA" id="ARBA00023146"/>
    </source>
</evidence>
<keyword evidence="4 6" id="KW-0030">Aminoacyl-tRNA synthetase</keyword>
<keyword evidence="2" id="KW-0547">Nucleotide-binding</keyword>
<protein>
    <submittedName>
        <fullName evidence="6">Threonyl-tRNA synthetase 2 (Threonine--tRNA ligase)(ThrRS)</fullName>
        <ecNumber evidence="6">6.1.1.3</ecNumber>
    </submittedName>
</protein>
<dbReference type="HOGENOM" id="CLU_2128476_0_0_9"/>
<dbReference type="EMBL" id="CP001982">
    <property type="protein sequence ID" value="ADF39208.1"/>
    <property type="molecule type" value="Genomic_DNA"/>
</dbReference>
<evidence type="ECO:0000259" key="5">
    <source>
        <dbReference type="Pfam" id="PF03129"/>
    </source>
</evidence>
<dbReference type="PANTHER" id="PTHR11451">
    <property type="entry name" value="THREONINE-TRNA LIGASE"/>
    <property type="match status" value="1"/>
</dbReference>
<dbReference type="PANTHER" id="PTHR11451:SF44">
    <property type="entry name" value="THREONINE--TRNA LIGASE, CHLOROPLASTIC_MITOCHONDRIAL 2"/>
    <property type="match status" value="1"/>
</dbReference>
<proteinExistence type="predicted"/>
<dbReference type="Gene3D" id="3.40.50.800">
    <property type="entry name" value="Anticodon-binding domain"/>
    <property type="match status" value="1"/>
</dbReference>
<dbReference type="InterPro" id="IPR047246">
    <property type="entry name" value="ThrRS_anticodon"/>
</dbReference>
<dbReference type="AlphaFoldDB" id="D5DFT1"/>
<name>D5DFT1_PRIM3</name>
<gene>
    <name evidence="6" type="ordered locus">BMD_2360</name>
</gene>
<sequence>MNNYEGQFPLWLAPVQFKLLPIAAPHVEYAYKVKHELESQGYRVEVDDRIEKIGLKIREAEMLKVPYMAVIGDREVENESLAMRKHGKENIGTVSVKEAAVYLNKEMNSNRVD</sequence>
<evidence type="ECO:0000256" key="3">
    <source>
        <dbReference type="ARBA" id="ARBA00022917"/>
    </source>
</evidence>
<feature type="domain" description="Anticodon-binding" evidence="5">
    <location>
        <begin position="19"/>
        <end position="105"/>
    </location>
</feature>
<keyword evidence="2" id="KW-0067">ATP-binding</keyword>
<evidence type="ECO:0000313" key="6">
    <source>
        <dbReference type="EMBL" id="ADF39208.1"/>
    </source>
</evidence>
<dbReference type="Proteomes" id="UP000002365">
    <property type="component" value="Chromosome"/>
</dbReference>
<dbReference type="InterPro" id="IPR004154">
    <property type="entry name" value="Anticodon-bd"/>
</dbReference>
<dbReference type="InterPro" id="IPR036621">
    <property type="entry name" value="Anticodon-bd_dom_sf"/>
</dbReference>
<dbReference type="GO" id="GO:0004829">
    <property type="term" value="F:threonine-tRNA ligase activity"/>
    <property type="evidence" value="ECO:0007669"/>
    <property type="project" value="UniProtKB-EC"/>
</dbReference>
<dbReference type="EC" id="6.1.1.3" evidence="6"/>
<keyword evidence="3" id="KW-0648">Protein biosynthesis</keyword>
<dbReference type="FunFam" id="3.40.50.800:FF:000001">
    <property type="entry name" value="Threonine--tRNA ligase"/>
    <property type="match status" value="1"/>
</dbReference>
<dbReference type="GO" id="GO:0006435">
    <property type="term" value="P:threonyl-tRNA aminoacylation"/>
    <property type="evidence" value="ECO:0007669"/>
    <property type="project" value="TreeGrafter"/>
</dbReference>
<dbReference type="GO" id="GO:0005524">
    <property type="term" value="F:ATP binding"/>
    <property type="evidence" value="ECO:0007669"/>
    <property type="project" value="UniProtKB-KW"/>
</dbReference>
<dbReference type="SUPFAM" id="SSF52954">
    <property type="entry name" value="Class II aaRS ABD-related"/>
    <property type="match status" value="1"/>
</dbReference>
<organism evidence="6 7">
    <name type="scientific">Priestia megaterium (strain DSM 319 / IMG 1521)</name>
    <name type="common">Bacillus megaterium</name>
    <dbReference type="NCBI Taxonomy" id="592022"/>
    <lineage>
        <taxon>Bacteria</taxon>
        <taxon>Bacillati</taxon>
        <taxon>Bacillota</taxon>
        <taxon>Bacilli</taxon>
        <taxon>Bacillales</taxon>
        <taxon>Bacillaceae</taxon>
        <taxon>Priestia</taxon>
    </lineage>
</organism>
<evidence type="ECO:0000256" key="1">
    <source>
        <dbReference type="ARBA" id="ARBA00022490"/>
    </source>
</evidence>
<dbReference type="CDD" id="cd00860">
    <property type="entry name" value="ThrRS_anticodon"/>
    <property type="match status" value="1"/>
</dbReference>
<dbReference type="KEGG" id="bmd:BMD_2360"/>
<evidence type="ECO:0000256" key="2">
    <source>
        <dbReference type="ARBA" id="ARBA00022840"/>
    </source>
</evidence>
<keyword evidence="6" id="KW-0436">Ligase</keyword>
<keyword evidence="1" id="KW-0963">Cytoplasm</keyword>
<reference evidence="6 7" key="1">
    <citation type="journal article" date="2011" name="J. Bacteriol.">
        <title>Genome sequences of the biotechnologically important Bacillus megaterium strains QM B1551 and DSM319.</title>
        <authorList>
            <person name="Eppinger M."/>
            <person name="Bunk B."/>
            <person name="Johns M.A."/>
            <person name="Edirisinghe J.N."/>
            <person name="Kutumbaka K.K."/>
            <person name="Koenig S.S."/>
            <person name="Huot Creasy H."/>
            <person name="Rosovitz M.J."/>
            <person name="Riley D.R."/>
            <person name="Daugherty S."/>
            <person name="Martin M."/>
            <person name="Elbourne L.D."/>
            <person name="Paulsen I."/>
            <person name="Biedendieck R."/>
            <person name="Braun C."/>
            <person name="Grayburn S."/>
            <person name="Dhingra S."/>
            <person name="Lukyanchuk V."/>
            <person name="Ball B."/>
            <person name="Ul-Qamar R."/>
            <person name="Seibel J."/>
            <person name="Bremer E."/>
            <person name="Jahn D."/>
            <person name="Ravel J."/>
            <person name="Vary P.S."/>
        </authorList>
    </citation>
    <scope>NUCLEOTIDE SEQUENCE [LARGE SCALE GENOMIC DNA]</scope>
    <source>
        <strain evidence="7">DSM 319 / IMG 1521</strain>
    </source>
</reference>